<dbReference type="Pfam" id="PF11744">
    <property type="entry name" value="ALMT"/>
    <property type="match status" value="1"/>
</dbReference>
<dbReference type="GO" id="GO:0034220">
    <property type="term" value="P:monoatomic ion transmembrane transport"/>
    <property type="evidence" value="ECO:0007669"/>
    <property type="project" value="UniProtKB-KW"/>
</dbReference>
<dbReference type="Proteomes" id="UP000428333">
    <property type="component" value="Linkage Group LG04"/>
</dbReference>
<evidence type="ECO:0000256" key="6">
    <source>
        <dbReference type="ARBA" id="ARBA00023065"/>
    </source>
</evidence>
<evidence type="ECO:0000313" key="9">
    <source>
        <dbReference type="EMBL" id="KAE9460595.1"/>
    </source>
</evidence>
<organism evidence="9 10">
    <name type="scientific">Rhododendron williamsianum</name>
    <dbReference type="NCBI Taxonomy" id="262921"/>
    <lineage>
        <taxon>Eukaryota</taxon>
        <taxon>Viridiplantae</taxon>
        <taxon>Streptophyta</taxon>
        <taxon>Embryophyta</taxon>
        <taxon>Tracheophyta</taxon>
        <taxon>Spermatophyta</taxon>
        <taxon>Magnoliopsida</taxon>
        <taxon>eudicotyledons</taxon>
        <taxon>Gunneridae</taxon>
        <taxon>Pentapetalae</taxon>
        <taxon>asterids</taxon>
        <taxon>Ericales</taxon>
        <taxon>Ericaceae</taxon>
        <taxon>Ericoideae</taxon>
        <taxon>Rhodoreae</taxon>
        <taxon>Rhododendron</taxon>
    </lineage>
</organism>
<comment type="similarity">
    <text evidence="2">Belongs to the aromatic acid exporter (TC 2.A.85) family.</text>
</comment>
<comment type="caution">
    <text evidence="9">The sequence shown here is derived from an EMBL/GenBank/DDBJ whole genome shotgun (WGS) entry which is preliminary data.</text>
</comment>
<dbReference type="InterPro" id="IPR020966">
    <property type="entry name" value="ALMT"/>
</dbReference>
<keyword evidence="6" id="KW-0406">Ion transport</keyword>
<dbReference type="GO" id="GO:0016020">
    <property type="term" value="C:membrane"/>
    <property type="evidence" value="ECO:0007669"/>
    <property type="project" value="UniProtKB-SubCell"/>
</dbReference>
<evidence type="ECO:0000256" key="5">
    <source>
        <dbReference type="ARBA" id="ARBA00022989"/>
    </source>
</evidence>
<keyword evidence="7" id="KW-0472">Membrane</keyword>
<comment type="subcellular location">
    <subcellularLocation>
        <location evidence="1">Membrane</location>
        <topology evidence="1">Multi-pass membrane protein</topology>
    </subcellularLocation>
</comment>
<evidence type="ECO:0000256" key="2">
    <source>
        <dbReference type="ARBA" id="ARBA00007079"/>
    </source>
</evidence>
<keyword evidence="4" id="KW-0812">Transmembrane</keyword>
<gene>
    <name evidence="9" type="ORF">C3L33_07497</name>
</gene>
<protein>
    <submittedName>
        <fullName evidence="9">Uncharacterized protein</fullName>
    </submittedName>
</protein>
<keyword evidence="10" id="KW-1185">Reference proteome</keyword>
<dbReference type="OrthoDB" id="68611at2759"/>
<evidence type="ECO:0000256" key="3">
    <source>
        <dbReference type="ARBA" id="ARBA00022448"/>
    </source>
</evidence>
<evidence type="ECO:0000256" key="1">
    <source>
        <dbReference type="ARBA" id="ARBA00004141"/>
    </source>
</evidence>
<keyword evidence="5" id="KW-1133">Transmembrane helix</keyword>
<name>A0A6A4LRQ9_9ERIC</name>
<reference evidence="9 10" key="1">
    <citation type="journal article" date="2019" name="Genome Biol. Evol.">
        <title>The Rhododendron genome and chromosomal organization provide insight into shared whole-genome duplications across the heath family (Ericaceae).</title>
        <authorList>
            <person name="Soza V.L."/>
            <person name="Lindsley D."/>
            <person name="Waalkes A."/>
            <person name="Ramage E."/>
            <person name="Patwardhan R.P."/>
            <person name="Burton J.N."/>
            <person name="Adey A."/>
            <person name="Kumar A."/>
            <person name="Qiu R."/>
            <person name="Shendure J."/>
            <person name="Hall B."/>
        </authorList>
    </citation>
    <scope>NUCLEOTIDE SEQUENCE [LARGE SCALE GENOMIC DNA]</scope>
    <source>
        <strain evidence="9">RSF 1966-606</strain>
    </source>
</reference>
<keyword evidence="3" id="KW-0813">Transport</keyword>
<feature type="non-terminal residue" evidence="9">
    <location>
        <position position="1"/>
    </location>
</feature>
<keyword evidence="8" id="KW-0407">Ion channel</keyword>
<sequence>MELAHEHLDLNHRYGVHRLHFYSLLIFPMWASDELHSSTSLKCLLAVWKVECMEEYFSLVNEKEKQFTEILPVANPFYPRSRTTYPGQSCELNMTEEKVVAYKDENVHSGKFFLMGAVAWKIWDFLSWEKYQQIGDAIGELSVTIVSLRGCLQSPRQVWKTHSYSCLITIESSDRISSKTVRRSIKEPCEAVGLSLTWTLRELRESIMKMQMCRPKALMASKLQSINLELSLVTSSIVGASENSEELGELAGF</sequence>
<dbReference type="AlphaFoldDB" id="A0A6A4LRQ9"/>
<evidence type="ECO:0000256" key="4">
    <source>
        <dbReference type="ARBA" id="ARBA00022692"/>
    </source>
</evidence>
<dbReference type="PANTHER" id="PTHR31086">
    <property type="entry name" value="ALUMINUM-ACTIVATED MALATE TRANSPORTER 10"/>
    <property type="match status" value="1"/>
</dbReference>
<accession>A0A6A4LRQ9</accession>
<dbReference type="EMBL" id="QEFC01001002">
    <property type="protein sequence ID" value="KAE9460595.1"/>
    <property type="molecule type" value="Genomic_DNA"/>
</dbReference>
<dbReference type="GO" id="GO:0015743">
    <property type="term" value="P:malate transport"/>
    <property type="evidence" value="ECO:0007669"/>
    <property type="project" value="InterPro"/>
</dbReference>
<evidence type="ECO:0000256" key="8">
    <source>
        <dbReference type="ARBA" id="ARBA00023303"/>
    </source>
</evidence>
<evidence type="ECO:0000313" key="10">
    <source>
        <dbReference type="Proteomes" id="UP000428333"/>
    </source>
</evidence>
<proteinExistence type="inferred from homology"/>
<evidence type="ECO:0000256" key="7">
    <source>
        <dbReference type="ARBA" id="ARBA00023136"/>
    </source>
</evidence>